<evidence type="ECO:0000256" key="4">
    <source>
        <dbReference type="ARBA" id="ARBA00022989"/>
    </source>
</evidence>
<evidence type="ECO:0000256" key="1">
    <source>
        <dbReference type="ARBA" id="ARBA00004141"/>
    </source>
</evidence>
<evidence type="ECO:0000313" key="10">
    <source>
        <dbReference type="Proteomes" id="UP000271162"/>
    </source>
</evidence>
<dbReference type="InterPro" id="IPR001594">
    <property type="entry name" value="Palmitoyltrfase_DHHC"/>
</dbReference>
<comment type="similarity">
    <text evidence="7">Belongs to the DHHC palmitoyltransferase family.</text>
</comment>
<dbReference type="AlphaFoldDB" id="A0A0N4YS00"/>
<dbReference type="STRING" id="27835.A0A0N4YS00"/>
<evidence type="ECO:0000313" key="11">
    <source>
        <dbReference type="WBParaSite" id="NBR_0002002201-mRNA-1"/>
    </source>
</evidence>
<evidence type="ECO:0000256" key="5">
    <source>
        <dbReference type="ARBA" id="ARBA00023136"/>
    </source>
</evidence>
<dbReference type="GO" id="GO:0019706">
    <property type="term" value="F:protein-cysteine S-palmitoyltransferase activity"/>
    <property type="evidence" value="ECO:0007669"/>
    <property type="project" value="UniProtKB-EC"/>
</dbReference>
<dbReference type="InterPro" id="IPR039859">
    <property type="entry name" value="PFA4/ZDH16/20/ERF2-like"/>
</dbReference>
<keyword evidence="5" id="KW-0472">Membrane</keyword>
<evidence type="ECO:0000313" key="9">
    <source>
        <dbReference type="EMBL" id="VDL83759.1"/>
    </source>
</evidence>
<evidence type="ECO:0000256" key="6">
    <source>
        <dbReference type="ARBA" id="ARBA00023315"/>
    </source>
</evidence>
<reference evidence="9 10" key="2">
    <citation type="submission" date="2018-11" db="EMBL/GenBank/DDBJ databases">
        <authorList>
            <consortium name="Pathogen Informatics"/>
        </authorList>
    </citation>
    <scope>NUCLEOTIDE SEQUENCE [LARGE SCALE GENOMIC DNA]</scope>
</reference>
<evidence type="ECO:0000256" key="7">
    <source>
        <dbReference type="RuleBase" id="RU079119"/>
    </source>
</evidence>
<keyword evidence="2 7" id="KW-0808">Transferase</keyword>
<evidence type="ECO:0000256" key="2">
    <source>
        <dbReference type="ARBA" id="ARBA00022679"/>
    </source>
</evidence>
<proteinExistence type="inferred from homology"/>
<name>A0A0N4YS00_NIPBR</name>
<dbReference type="PROSITE" id="PS50216">
    <property type="entry name" value="DHHC"/>
    <property type="match status" value="1"/>
</dbReference>
<dbReference type="EMBL" id="UYSL01024723">
    <property type="protein sequence ID" value="VDL83759.1"/>
    <property type="molecule type" value="Genomic_DNA"/>
</dbReference>
<keyword evidence="10" id="KW-1185">Reference proteome</keyword>
<dbReference type="EC" id="2.3.1.225" evidence="7"/>
<comment type="subcellular location">
    <subcellularLocation>
        <location evidence="1">Membrane</location>
        <topology evidence="1">Multi-pass membrane protein</topology>
    </subcellularLocation>
</comment>
<gene>
    <name evidence="9" type="ORF">NBR_LOCUS20023</name>
</gene>
<dbReference type="Proteomes" id="UP000271162">
    <property type="component" value="Unassembled WGS sequence"/>
</dbReference>
<evidence type="ECO:0000256" key="3">
    <source>
        <dbReference type="ARBA" id="ARBA00022692"/>
    </source>
</evidence>
<keyword evidence="6 7" id="KW-0012">Acyltransferase</keyword>
<feature type="domain" description="Palmitoyltransferase DHHC" evidence="8">
    <location>
        <begin position="72"/>
        <end position="106"/>
    </location>
</feature>
<comment type="domain">
    <text evidence="7">The DHHC domain is required for palmitoyltransferase activity.</text>
</comment>
<evidence type="ECO:0000259" key="8">
    <source>
        <dbReference type="Pfam" id="PF01529"/>
    </source>
</evidence>
<reference evidence="11" key="1">
    <citation type="submission" date="2017-02" db="UniProtKB">
        <authorList>
            <consortium name="WormBaseParasite"/>
        </authorList>
    </citation>
    <scope>IDENTIFICATION</scope>
</reference>
<dbReference type="GO" id="GO:0016020">
    <property type="term" value="C:membrane"/>
    <property type="evidence" value="ECO:0007669"/>
    <property type="project" value="UniProtKB-SubCell"/>
</dbReference>
<dbReference type="PANTHER" id="PTHR12246">
    <property type="entry name" value="PALMITOYLTRANSFERASE ZDHHC16"/>
    <property type="match status" value="1"/>
</dbReference>
<accession>A0A0N4YS00</accession>
<dbReference type="Pfam" id="PF01529">
    <property type="entry name" value="DHHC"/>
    <property type="match status" value="1"/>
</dbReference>
<comment type="catalytic activity">
    <reaction evidence="7">
        <text>L-cysteinyl-[protein] + hexadecanoyl-CoA = S-hexadecanoyl-L-cysteinyl-[protein] + CoA</text>
        <dbReference type="Rhea" id="RHEA:36683"/>
        <dbReference type="Rhea" id="RHEA-COMP:10131"/>
        <dbReference type="Rhea" id="RHEA-COMP:11032"/>
        <dbReference type="ChEBI" id="CHEBI:29950"/>
        <dbReference type="ChEBI" id="CHEBI:57287"/>
        <dbReference type="ChEBI" id="CHEBI:57379"/>
        <dbReference type="ChEBI" id="CHEBI:74151"/>
        <dbReference type="EC" id="2.3.1.225"/>
    </reaction>
</comment>
<protein>
    <recommendedName>
        <fullName evidence="7">Palmitoyltransferase</fullName>
        <ecNumber evidence="7">2.3.1.225</ecNumber>
    </recommendedName>
</protein>
<sequence>MSRRIVVCAFNDRPGQAGSISSSSEDDCPSDREAMMLRSRNAQLVGDIYPLSLFPFLTVRLLPMSSAFQGDWTMCTRCESFRPPRAHHCRVCRRCIRKMDHHCQFLFSANKCFRVERNVVNFTFRVMERSIHRSMAIVLYDRCSRLHSIFLSMESALFGMFVMAVSCDQLGAIFSEETAVEAVQRRTKQMYKRSRRRGRISLLKEVCGGGK</sequence>
<keyword evidence="3" id="KW-0812">Transmembrane</keyword>
<keyword evidence="4" id="KW-1133">Transmembrane helix</keyword>
<organism evidence="11">
    <name type="scientific">Nippostrongylus brasiliensis</name>
    <name type="common">Rat hookworm</name>
    <dbReference type="NCBI Taxonomy" id="27835"/>
    <lineage>
        <taxon>Eukaryota</taxon>
        <taxon>Metazoa</taxon>
        <taxon>Ecdysozoa</taxon>
        <taxon>Nematoda</taxon>
        <taxon>Chromadorea</taxon>
        <taxon>Rhabditida</taxon>
        <taxon>Rhabditina</taxon>
        <taxon>Rhabditomorpha</taxon>
        <taxon>Strongyloidea</taxon>
        <taxon>Heligmosomidae</taxon>
        <taxon>Nippostrongylus</taxon>
    </lineage>
</organism>
<dbReference type="OMA" id="VMERSIH"/>
<dbReference type="WBParaSite" id="NBR_0002002201-mRNA-1">
    <property type="protein sequence ID" value="NBR_0002002201-mRNA-1"/>
    <property type="gene ID" value="NBR_0002002201"/>
</dbReference>